<feature type="transmembrane region" description="Helical" evidence="1">
    <location>
        <begin position="162"/>
        <end position="182"/>
    </location>
</feature>
<feature type="transmembrane region" description="Helical" evidence="1">
    <location>
        <begin position="16"/>
        <end position="37"/>
    </location>
</feature>
<dbReference type="PANTHER" id="PTHR45757:SF11">
    <property type="entry name" value="MAJOR FACILITATOR SUPERFAMILY (MFS) PROFILE DOMAIN-CONTAINING PROTEIN"/>
    <property type="match status" value="1"/>
</dbReference>
<sequence length="262" mass="29036">MSLSWFFCTSKCGWQGVYYLFGSATIFGTLGFCFTFSDPNGAEADTKEASTDYIPYKQLFTCKPVWGLWLAAFGDALGHHMFLMYGPTLMNKVLNFSIANTGILTALPFLLTIFAKFFVGLLLDKTVFIGVNLKFKTFITIFQSLMISSFVFVTLFSQSSPVLSQLAFTCVVLFSGLFNVGLFTGAQIVAKQFVLVLTVVFSVEIGLVTLILPNLVAVIVPNNAPSEVNQTEFFKCLFLVERAILPYHRNDDNLQHGISLAH</sequence>
<dbReference type="Pfam" id="PF07690">
    <property type="entry name" value="MFS_1"/>
    <property type="match status" value="1"/>
</dbReference>
<protein>
    <recommendedName>
        <fullName evidence="4">Major facilitator superfamily (MFS) profile domain-containing protein</fullName>
    </recommendedName>
</protein>
<keyword evidence="1" id="KW-0472">Membrane</keyword>
<dbReference type="GO" id="GO:0022857">
    <property type="term" value="F:transmembrane transporter activity"/>
    <property type="evidence" value="ECO:0007669"/>
    <property type="project" value="InterPro"/>
</dbReference>
<dbReference type="SUPFAM" id="SSF103473">
    <property type="entry name" value="MFS general substrate transporter"/>
    <property type="match status" value="1"/>
</dbReference>
<evidence type="ECO:0008006" key="4">
    <source>
        <dbReference type="Google" id="ProtNLM"/>
    </source>
</evidence>
<dbReference type="OrthoDB" id="2985014at2759"/>
<proteinExistence type="predicted"/>
<dbReference type="InterPro" id="IPR011701">
    <property type="entry name" value="MFS"/>
</dbReference>
<evidence type="ECO:0000313" key="3">
    <source>
        <dbReference type="Proteomes" id="UP000298663"/>
    </source>
</evidence>
<keyword evidence="3" id="KW-1185">Reference proteome</keyword>
<dbReference type="EMBL" id="AZBU02000012">
    <property type="protein sequence ID" value="TKR59448.1"/>
    <property type="molecule type" value="Genomic_DNA"/>
</dbReference>
<dbReference type="Gene3D" id="1.20.1250.20">
    <property type="entry name" value="MFS general substrate transporter like domains"/>
    <property type="match status" value="1"/>
</dbReference>
<dbReference type="InterPro" id="IPR036259">
    <property type="entry name" value="MFS_trans_sf"/>
</dbReference>
<dbReference type="Proteomes" id="UP000298663">
    <property type="component" value="Unassembled WGS sequence"/>
</dbReference>
<accession>A0A4U5LTP4</accession>
<evidence type="ECO:0000313" key="2">
    <source>
        <dbReference type="EMBL" id="TKR59448.1"/>
    </source>
</evidence>
<feature type="transmembrane region" description="Helical" evidence="1">
    <location>
        <begin position="194"/>
        <end position="220"/>
    </location>
</feature>
<keyword evidence="1" id="KW-1133">Transmembrane helix</keyword>
<feature type="transmembrane region" description="Helical" evidence="1">
    <location>
        <begin position="135"/>
        <end position="156"/>
    </location>
</feature>
<feature type="transmembrane region" description="Helical" evidence="1">
    <location>
        <begin position="65"/>
        <end position="83"/>
    </location>
</feature>
<dbReference type="PANTHER" id="PTHR45757">
    <property type="entry name" value="PROTEIN CBG23364-RELATED"/>
    <property type="match status" value="1"/>
</dbReference>
<gene>
    <name evidence="2" type="ORF">L596_029114</name>
</gene>
<keyword evidence="1" id="KW-0812">Transmembrane</keyword>
<name>A0A4U5LTP4_STECR</name>
<feature type="transmembrane region" description="Helical" evidence="1">
    <location>
        <begin position="103"/>
        <end position="123"/>
    </location>
</feature>
<dbReference type="AlphaFoldDB" id="A0A4U5LTP4"/>
<evidence type="ECO:0000256" key="1">
    <source>
        <dbReference type="SAM" id="Phobius"/>
    </source>
</evidence>
<comment type="caution">
    <text evidence="2">The sequence shown here is derived from an EMBL/GenBank/DDBJ whole genome shotgun (WGS) entry which is preliminary data.</text>
</comment>
<organism evidence="2 3">
    <name type="scientific">Steinernema carpocapsae</name>
    <name type="common">Entomopathogenic nematode</name>
    <dbReference type="NCBI Taxonomy" id="34508"/>
    <lineage>
        <taxon>Eukaryota</taxon>
        <taxon>Metazoa</taxon>
        <taxon>Ecdysozoa</taxon>
        <taxon>Nematoda</taxon>
        <taxon>Chromadorea</taxon>
        <taxon>Rhabditida</taxon>
        <taxon>Tylenchina</taxon>
        <taxon>Panagrolaimomorpha</taxon>
        <taxon>Strongyloidoidea</taxon>
        <taxon>Steinernematidae</taxon>
        <taxon>Steinernema</taxon>
    </lineage>
</organism>
<dbReference type="GO" id="GO:0016020">
    <property type="term" value="C:membrane"/>
    <property type="evidence" value="ECO:0007669"/>
    <property type="project" value="TreeGrafter"/>
</dbReference>
<reference evidence="2 3" key="2">
    <citation type="journal article" date="2019" name="G3 (Bethesda)">
        <title>Hybrid Assembly of the Genome of the Entomopathogenic Nematode Steinernema carpocapsae Identifies the X-Chromosome.</title>
        <authorList>
            <person name="Serra L."/>
            <person name="Macchietto M."/>
            <person name="Macias-Munoz A."/>
            <person name="McGill C.J."/>
            <person name="Rodriguez I.M."/>
            <person name="Rodriguez B."/>
            <person name="Murad R."/>
            <person name="Mortazavi A."/>
        </authorList>
    </citation>
    <scope>NUCLEOTIDE SEQUENCE [LARGE SCALE GENOMIC DNA]</scope>
    <source>
        <strain evidence="2 3">ALL</strain>
    </source>
</reference>
<reference evidence="2 3" key="1">
    <citation type="journal article" date="2015" name="Genome Biol.">
        <title>Comparative genomics of Steinernema reveals deeply conserved gene regulatory networks.</title>
        <authorList>
            <person name="Dillman A.R."/>
            <person name="Macchietto M."/>
            <person name="Porter C.F."/>
            <person name="Rogers A."/>
            <person name="Williams B."/>
            <person name="Antoshechkin I."/>
            <person name="Lee M.M."/>
            <person name="Goodwin Z."/>
            <person name="Lu X."/>
            <person name="Lewis E.E."/>
            <person name="Goodrich-Blair H."/>
            <person name="Stock S.P."/>
            <person name="Adams B.J."/>
            <person name="Sternberg P.W."/>
            <person name="Mortazavi A."/>
        </authorList>
    </citation>
    <scope>NUCLEOTIDE SEQUENCE [LARGE SCALE GENOMIC DNA]</scope>
    <source>
        <strain evidence="2 3">ALL</strain>
    </source>
</reference>